<proteinExistence type="predicted"/>
<dbReference type="RefSeq" id="XP_066674228.1">
    <property type="nucleotide sequence ID" value="XM_066804455.1"/>
</dbReference>
<accession>A0ABR1X9R8</accession>
<dbReference type="GeneID" id="92037515"/>
<dbReference type="EMBL" id="JAQQWN010000002">
    <property type="protein sequence ID" value="KAK8093455.1"/>
    <property type="molecule type" value="Genomic_DNA"/>
</dbReference>
<comment type="caution">
    <text evidence="1">The sequence shown here is derived from an EMBL/GenBank/DDBJ whole genome shotgun (WGS) entry which is preliminary data.</text>
</comment>
<protein>
    <submittedName>
        <fullName evidence="1">Uncharacterized protein</fullName>
    </submittedName>
</protein>
<dbReference type="Proteomes" id="UP001433268">
    <property type="component" value="Unassembled WGS sequence"/>
</dbReference>
<evidence type="ECO:0000313" key="1">
    <source>
        <dbReference type="EMBL" id="KAK8093455.1"/>
    </source>
</evidence>
<sequence>MTENCSLCFSADVYFGPRPASPPSEGKLEAKTIRHDLSGRFQLTIEPELTVSHRKGKGVVGGETYEDGLLEIQIRYVFALTDTEDDADGVHMRSITHCHGWDDCSSMMKDLTPGSDDLLVVGYNLLLEGKAKPPILKNMDLLIRRIQQALYDLVMEAKTVPGEEKPLFLGETDDKDEWMKTQLRWCLKEVSAKMYVDSIWVVLARLRELLLEHESAKTQASRE</sequence>
<name>A0ABR1X9R8_9PEZI</name>
<organism evidence="1 2">
    <name type="scientific">Apiospora hydei</name>
    <dbReference type="NCBI Taxonomy" id="1337664"/>
    <lineage>
        <taxon>Eukaryota</taxon>
        <taxon>Fungi</taxon>
        <taxon>Dikarya</taxon>
        <taxon>Ascomycota</taxon>
        <taxon>Pezizomycotina</taxon>
        <taxon>Sordariomycetes</taxon>
        <taxon>Xylariomycetidae</taxon>
        <taxon>Amphisphaeriales</taxon>
        <taxon>Apiosporaceae</taxon>
        <taxon>Apiospora</taxon>
    </lineage>
</organism>
<reference evidence="1 2" key="1">
    <citation type="submission" date="2023-01" db="EMBL/GenBank/DDBJ databases">
        <title>Analysis of 21 Apiospora genomes using comparative genomics revels a genus with tremendous synthesis potential of carbohydrate active enzymes and secondary metabolites.</title>
        <authorList>
            <person name="Sorensen T."/>
        </authorList>
    </citation>
    <scope>NUCLEOTIDE SEQUENCE [LARGE SCALE GENOMIC DNA]</scope>
    <source>
        <strain evidence="1 2">CBS 114990</strain>
    </source>
</reference>
<keyword evidence="2" id="KW-1185">Reference proteome</keyword>
<gene>
    <name evidence="1" type="ORF">PG997_000140</name>
</gene>
<evidence type="ECO:0000313" key="2">
    <source>
        <dbReference type="Proteomes" id="UP001433268"/>
    </source>
</evidence>